<proteinExistence type="predicted"/>
<dbReference type="EMBL" id="BLKG01000045">
    <property type="protein sequence ID" value="GFF86429.1"/>
    <property type="molecule type" value="Genomic_DNA"/>
</dbReference>
<sequence>MLNNNTTVLKFLPAQVLTDKRLRFLDSHVDHFNRALETQYPVHECPVPAESLVARLHRRIQDCVFGTAPTQNLVGAGGPVKTQNLYLLDAQSFETSNKYNVKDVVAVSPGLDDALAPSLIVGGQGVQEVDWSSSTPAPGRHFFIPYDWVAGSRDVICAVLRRDIIFARNDDLVIIRRGFDFTAEIHLKE</sequence>
<keyword evidence="2" id="KW-1185">Reference proteome</keyword>
<gene>
    <name evidence="1" type="ORF">IFM53868_04809</name>
</gene>
<organism evidence="1 2">
    <name type="scientific">Aspergillus udagawae</name>
    <dbReference type="NCBI Taxonomy" id="91492"/>
    <lineage>
        <taxon>Eukaryota</taxon>
        <taxon>Fungi</taxon>
        <taxon>Dikarya</taxon>
        <taxon>Ascomycota</taxon>
        <taxon>Pezizomycotina</taxon>
        <taxon>Eurotiomycetes</taxon>
        <taxon>Eurotiomycetidae</taxon>
        <taxon>Eurotiales</taxon>
        <taxon>Aspergillaceae</taxon>
        <taxon>Aspergillus</taxon>
        <taxon>Aspergillus subgen. Fumigati</taxon>
    </lineage>
</organism>
<evidence type="ECO:0000313" key="2">
    <source>
        <dbReference type="Proteomes" id="UP000465266"/>
    </source>
</evidence>
<reference evidence="1 2" key="1">
    <citation type="submission" date="2020-01" db="EMBL/GenBank/DDBJ databases">
        <title>Draft genome sequence of Aspergillus udagawae IFM 53868.</title>
        <authorList>
            <person name="Takahashi H."/>
            <person name="Yaguchi T."/>
        </authorList>
    </citation>
    <scope>NUCLEOTIDE SEQUENCE [LARGE SCALE GENOMIC DNA]</scope>
    <source>
        <strain evidence="1 2">IFM 53868</strain>
    </source>
</reference>
<accession>A0ABQ1AQU9</accession>
<dbReference type="Proteomes" id="UP000465266">
    <property type="component" value="Unassembled WGS sequence"/>
</dbReference>
<protein>
    <submittedName>
        <fullName evidence="1">Vegetative incompatibility protein HET-E-1</fullName>
    </submittedName>
</protein>
<comment type="caution">
    <text evidence="1">The sequence shown here is derived from an EMBL/GenBank/DDBJ whole genome shotgun (WGS) entry which is preliminary data.</text>
</comment>
<evidence type="ECO:0000313" key="1">
    <source>
        <dbReference type="EMBL" id="GFF86429.1"/>
    </source>
</evidence>
<name>A0ABQ1AQU9_9EURO</name>